<accession>A0A133NSS8</accession>
<dbReference type="EMBL" id="LRQA01000006">
    <property type="protein sequence ID" value="KXA19343.1"/>
    <property type="molecule type" value="Genomic_DNA"/>
</dbReference>
<comment type="caution">
    <text evidence="1">The sequence shown here is derived from an EMBL/GenBank/DDBJ whole genome shotgun (WGS) entry which is preliminary data.</text>
</comment>
<dbReference type="AlphaFoldDB" id="A0A133NSS8"/>
<gene>
    <name evidence="1" type="ORF">HMPREF3216_00110</name>
</gene>
<organism evidence="1 2">
    <name type="scientific">Gardnerella vaginalis</name>
    <dbReference type="NCBI Taxonomy" id="2702"/>
    <lineage>
        <taxon>Bacteria</taxon>
        <taxon>Bacillati</taxon>
        <taxon>Actinomycetota</taxon>
        <taxon>Actinomycetes</taxon>
        <taxon>Bifidobacteriales</taxon>
        <taxon>Bifidobacteriaceae</taxon>
        <taxon>Gardnerella</taxon>
    </lineage>
</organism>
<protein>
    <submittedName>
        <fullName evidence="1">Uncharacterized protein</fullName>
    </submittedName>
</protein>
<sequence>MHAEYVTNMLNTARYASRYSNINQIKSGVKSHPKSRFYTT</sequence>
<dbReference type="Proteomes" id="UP000070558">
    <property type="component" value="Unassembled WGS sequence"/>
</dbReference>
<reference evidence="1 2" key="1">
    <citation type="submission" date="2016-01" db="EMBL/GenBank/DDBJ databases">
        <authorList>
            <person name="Oliw E.H."/>
        </authorList>
    </citation>
    <scope>NUCLEOTIDE SEQUENCE [LARGE SCALE GENOMIC DNA]</scope>
    <source>
        <strain evidence="1 2">GED7760B</strain>
    </source>
</reference>
<proteinExistence type="predicted"/>
<name>A0A133NSS8_GARVA</name>
<evidence type="ECO:0000313" key="1">
    <source>
        <dbReference type="EMBL" id="KXA19343.1"/>
    </source>
</evidence>
<dbReference type="PATRIC" id="fig|2702.99.peg.108"/>
<evidence type="ECO:0000313" key="2">
    <source>
        <dbReference type="Proteomes" id="UP000070558"/>
    </source>
</evidence>